<keyword evidence="3" id="KW-1185">Reference proteome</keyword>
<keyword evidence="1" id="KW-0812">Transmembrane</keyword>
<feature type="transmembrane region" description="Helical" evidence="1">
    <location>
        <begin position="49"/>
        <end position="72"/>
    </location>
</feature>
<protein>
    <recommendedName>
        <fullName evidence="4">Amino acid permease</fullName>
    </recommendedName>
</protein>
<dbReference type="Pfam" id="PF12725">
    <property type="entry name" value="DUF3810"/>
    <property type="match status" value="1"/>
</dbReference>
<dbReference type="EMBL" id="CP007035">
    <property type="protein sequence ID" value="AHF15378.1"/>
    <property type="molecule type" value="Genomic_DNA"/>
</dbReference>
<keyword evidence="1" id="KW-1133">Transmembrane helix</keyword>
<dbReference type="AlphaFoldDB" id="W0F0M7"/>
<feature type="transmembrane region" description="Helical" evidence="1">
    <location>
        <begin position="9"/>
        <end position="29"/>
    </location>
</feature>
<evidence type="ECO:0008006" key="4">
    <source>
        <dbReference type="Google" id="ProtNLM"/>
    </source>
</evidence>
<name>W0F0M7_9BACT</name>
<keyword evidence="1" id="KW-0472">Membrane</keyword>
<dbReference type="OrthoDB" id="1048788at2"/>
<reference evidence="2 3" key="1">
    <citation type="submission" date="2013-12" db="EMBL/GenBank/DDBJ databases">
        <authorList>
            <consortium name="DOE Joint Genome Institute"/>
            <person name="Eisen J."/>
            <person name="Huntemann M."/>
            <person name="Han J."/>
            <person name="Chen A."/>
            <person name="Kyrpides N."/>
            <person name="Mavromatis K."/>
            <person name="Markowitz V."/>
            <person name="Palaniappan K."/>
            <person name="Ivanova N."/>
            <person name="Schaumberg A."/>
            <person name="Pati A."/>
            <person name="Liolios K."/>
            <person name="Nordberg H.P."/>
            <person name="Cantor M.N."/>
            <person name="Hua S.X."/>
            <person name="Woyke T."/>
        </authorList>
    </citation>
    <scope>NUCLEOTIDE SEQUENCE [LARGE SCALE GENOMIC DNA]</scope>
    <source>
        <strain evidence="3">DSM 19437</strain>
    </source>
</reference>
<evidence type="ECO:0000313" key="2">
    <source>
        <dbReference type="EMBL" id="AHF15378.1"/>
    </source>
</evidence>
<dbReference type="eggNOG" id="ENOG502Z7T3">
    <property type="taxonomic scope" value="Bacteria"/>
</dbReference>
<evidence type="ECO:0000313" key="3">
    <source>
        <dbReference type="Proteomes" id="UP000003586"/>
    </source>
</evidence>
<feature type="transmembrane region" description="Helical" evidence="1">
    <location>
        <begin position="93"/>
        <end position="113"/>
    </location>
</feature>
<organism evidence="2 3">
    <name type="scientific">Niabella soli DSM 19437</name>
    <dbReference type="NCBI Taxonomy" id="929713"/>
    <lineage>
        <taxon>Bacteria</taxon>
        <taxon>Pseudomonadati</taxon>
        <taxon>Bacteroidota</taxon>
        <taxon>Chitinophagia</taxon>
        <taxon>Chitinophagales</taxon>
        <taxon>Chitinophagaceae</taxon>
        <taxon>Niabella</taxon>
    </lineage>
</organism>
<accession>W0F0M7</accession>
<dbReference type="KEGG" id="nso:NIASO_09870"/>
<dbReference type="STRING" id="929713.NIASO_09870"/>
<sequence length="361" mass="41783">MNRSRGKKWIILVVLALIIKVLSLFPAQIEKFYTQGFYSGVSKSLRFLFGWLPFSIGDVLYTGLIILVIVLLARVIKRLLKGKLRSIRWGKHLNNTLLAMLGLYIIFYALWGLNYSRPGIEKQFGLNVAHITVKDLDTLVQTLHARINRDAAAMTVRDRDSLLNTRFLFKQSNVAYRVAKKEYPFLNNTPVSVKPSLFSEAMNYIGIQGYYNPFSGEAQVNTTIPVFLLPSVVTHEIGHQVGYAKESEANFMSFLTSRKHPSIHFQYSTDFVMYLYAASELYRLDSVKVKQYDSTLHPQVKKDIKTYIGFYKKYQNRIEPVIHWLYGNYLRANNQPSGNRSYDEVVIWLIGWYRKYGREAI</sequence>
<dbReference type="HOGENOM" id="CLU_052630_0_0_10"/>
<proteinExistence type="predicted"/>
<gene>
    <name evidence="2" type="ORF">NIASO_09870</name>
</gene>
<dbReference type="InterPro" id="IPR024294">
    <property type="entry name" value="DUF3810"/>
</dbReference>
<evidence type="ECO:0000256" key="1">
    <source>
        <dbReference type="SAM" id="Phobius"/>
    </source>
</evidence>
<dbReference type="Proteomes" id="UP000003586">
    <property type="component" value="Chromosome"/>
</dbReference>